<gene>
    <name evidence="2" type="ORF">SORBI_3003G139600</name>
</gene>
<feature type="compositionally biased region" description="Basic residues" evidence="1">
    <location>
        <begin position="378"/>
        <end position="388"/>
    </location>
</feature>
<dbReference type="Gramene" id="KXG32332">
    <property type="protein sequence ID" value="KXG32332"/>
    <property type="gene ID" value="SORBI_3003G139600"/>
</dbReference>
<dbReference type="PANTHER" id="PTHR34451">
    <property type="entry name" value="PHD FINGER FAMILY PROTEIN"/>
    <property type="match status" value="1"/>
</dbReference>
<feature type="region of interest" description="Disordered" evidence="1">
    <location>
        <begin position="209"/>
        <end position="246"/>
    </location>
</feature>
<keyword evidence="3" id="KW-1185">Reference proteome</keyword>
<dbReference type="AlphaFoldDB" id="A0A1B6Q351"/>
<dbReference type="Proteomes" id="UP000000768">
    <property type="component" value="Chromosome 3"/>
</dbReference>
<protein>
    <submittedName>
        <fullName evidence="2">Uncharacterized protein</fullName>
    </submittedName>
</protein>
<reference evidence="3" key="2">
    <citation type="journal article" date="2018" name="Plant J.">
        <title>The Sorghum bicolor reference genome: improved assembly, gene annotations, a transcriptome atlas, and signatures of genome organization.</title>
        <authorList>
            <person name="McCormick R.F."/>
            <person name="Truong S.K."/>
            <person name="Sreedasyam A."/>
            <person name="Jenkins J."/>
            <person name="Shu S."/>
            <person name="Sims D."/>
            <person name="Kennedy M."/>
            <person name="Amirebrahimi M."/>
            <person name="Weers B.D."/>
            <person name="McKinley B."/>
            <person name="Mattison A."/>
            <person name="Morishige D.T."/>
            <person name="Grimwood J."/>
            <person name="Schmutz J."/>
            <person name="Mullet J.E."/>
        </authorList>
    </citation>
    <scope>NUCLEOTIDE SEQUENCE [LARGE SCALE GENOMIC DNA]</scope>
    <source>
        <strain evidence="3">cv. BTx623</strain>
    </source>
</reference>
<sequence>MAQEKGKNIVTAPPMNSPPRSFPIPFRKHYGCDGDGCASDPDTWPLHRVLRRGVPCRLCSSCLILSHRSLYCCRCFYLVTSPSYDFDDRDVLLAPPAPTVTCQVCREAVAHLPCLYKEPADDDGAFVCPPCTAAQNGWPFTYAPSCRKQIDECGARVLLLASRMALALLQRHATATRAAAERLAWEAAEARTRANDALGVANDIAMKEDPSWVVPQSPENDLPLPASEEEEEEEEEEEDDDDDDEAEANVGNVMLVRRNEMPSLATLTIGTASSVAPMALAVAKHTPPSSSQSKPLFDLNENTVENDLNDNAAENEAEAVQAEPTPHRAPNSFNVKEVAINSFNTKELAMAAAEAARAPLTLQLFPSGKASSSTKMPCTKKPRTKRPRTLQLFKNGEKKM</sequence>
<dbReference type="PANTHER" id="PTHR34451:SF18">
    <property type="entry name" value="OS01G0292300 PROTEIN"/>
    <property type="match status" value="1"/>
</dbReference>
<dbReference type="OMA" id="VAHRYCL"/>
<proteinExistence type="predicted"/>
<name>A0A1B6Q351_SORBI</name>
<dbReference type="eggNOG" id="ENOG502R3HC">
    <property type="taxonomic scope" value="Eukaryota"/>
</dbReference>
<accession>A0A1B6Q351</accession>
<dbReference type="STRING" id="4558.A0A1B6Q351"/>
<feature type="region of interest" description="Disordered" evidence="1">
    <location>
        <begin position="364"/>
        <end position="400"/>
    </location>
</feature>
<evidence type="ECO:0000313" key="2">
    <source>
        <dbReference type="EMBL" id="KXG32332.1"/>
    </source>
</evidence>
<evidence type="ECO:0000313" key="3">
    <source>
        <dbReference type="Proteomes" id="UP000000768"/>
    </source>
</evidence>
<evidence type="ECO:0000256" key="1">
    <source>
        <dbReference type="SAM" id="MobiDB-lite"/>
    </source>
</evidence>
<dbReference type="InParanoid" id="A0A1B6Q351"/>
<reference evidence="2 3" key="1">
    <citation type="journal article" date="2009" name="Nature">
        <title>The Sorghum bicolor genome and the diversification of grasses.</title>
        <authorList>
            <person name="Paterson A.H."/>
            <person name="Bowers J.E."/>
            <person name="Bruggmann R."/>
            <person name="Dubchak I."/>
            <person name="Grimwood J."/>
            <person name="Gundlach H."/>
            <person name="Haberer G."/>
            <person name="Hellsten U."/>
            <person name="Mitros T."/>
            <person name="Poliakov A."/>
            <person name="Schmutz J."/>
            <person name="Spannagl M."/>
            <person name="Tang H."/>
            <person name="Wang X."/>
            <person name="Wicker T."/>
            <person name="Bharti A.K."/>
            <person name="Chapman J."/>
            <person name="Feltus F.A."/>
            <person name="Gowik U."/>
            <person name="Grigoriev I.V."/>
            <person name="Lyons E."/>
            <person name="Maher C.A."/>
            <person name="Martis M."/>
            <person name="Narechania A."/>
            <person name="Otillar R.P."/>
            <person name="Penning B.W."/>
            <person name="Salamov A.A."/>
            <person name="Wang Y."/>
            <person name="Zhang L."/>
            <person name="Carpita N.C."/>
            <person name="Freeling M."/>
            <person name="Gingle A.R."/>
            <person name="Hash C.T."/>
            <person name="Keller B."/>
            <person name="Klein P."/>
            <person name="Kresovich S."/>
            <person name="McCann M.C."/>
            <person name="Ming R."/>
            <person name="Peterson D.G."/>
            <person name="Mehboob-ur-Rahman"/>
            <person name="Ware D."/>
            <person name="Westhoff P."/>
            <person name="Mayer K.F."/>
            <person name="Messing J."/>
            <person name="Rokhsar D.S."/>
        </authorList>
    </citation>
    <scope>NUCLEOTIDE SEQUENCE [LARGE SCALE GENOMIC DNA]</scope>
    <source>
        <strain evidence="3">cv. BTx623</strain>
    </source>
</reference>
<organism evidence="2 3">
    <name type="scientific">Sorghum bicolor</name>
    <name type="common">Sorghum</name>
    <name type="synonym">Sorghum vulgare</name>
    <dbReference type="NCBI Taxonomy" id="4558"/>
    <lineage>
        <taxon>Eukaryota</taxon>
        <taxon>Viridiplantae</taxon>
        <taxon>Streptophyta</taxon>
        <taxon>Embryophyta</taxon>
        <taxon>Tracheophyta</taxon>
        <taxon>Spermatophyta</taxon>
        <taxon>Magnoliopsida</taxon>
        <taxon>Liliopsida</taxon>
        <taxon>Poales</taxon>
        <taxon>Poaceae</taxon>
        <taxon>PACMAD clade</taxon>
        <taxon>Panicoideae</taxon>
        <taxon>Andropogonodae</taxon>
        <taxon>Andropogoneae</taxon>
        <taxon>Sorghinae</taxon>
        <taxon>Sorghum</taxon>
    </lineage>
</organism>
<feature type="compositionally biased region" description="Acidic residues" evidence="1">
    <location>
        <begin position="227"/>
        <end position="246"/>
    </location>
</feature>
<dbReference type="EMBL" id="CM000762">
    <property type="protein sequence ID" value="KXG32332.1"/>
    <property type="molecule type" value="Genomic_DNA"/>
</dbReference>